<name>A0A6S6T549_9BACT</name>
<proteinExistence type="predicted"/>
<dbReference type="Gene3D" id="3.40.50.150">
    <property type="entry name" value="Vaccinia Virus protein VP39"/>
    <property type="match status" value="1"/>
</dbReference>
<evidence type="ECO:0000313" key="1">
    <source>
        <dbReference type="EMBL" id="CAA6811837.1"/>
    </source>
</evidence>
<dbReference type="AlphaFoldDB" id="A0A6S6T549"/>
<protein>
    <recommendedName>
        <fullName evidence="2">Sugar O-methyltransferase</fullName>
    </recommendedName>
</protein>
<dbReference type="NCBIfam" id="TIGR04371">
    <property type="entry name" value="methyltran_NanM"/>
    <property type="match status" value="1"/>
</dbReference>
<dbReference type="InterPro" id="IPR030807">
    <property type="entry name" value="Methyltran_NanM"/>
</dbReference>
<reference evidence="1" key="1">
    <citation type="submission" date="2020-01" db="EMBL/GenBank/DDBJ databases">
        <authorList>
            <person name="Meier V. D."/>
            <person name="Meier V D."/>
        </authorList>
    </citation>
    <scope>NUCLEOTIDE SEQUENCE</scope>
    <source>
        <strain evidence="1">HLG_WM_MAG_03</strain>
    </source>
</reference>
<dbReference type="InterPro" id="IPR029063">
    <property type="entry name" value="SAM-dependent_MTases_sf"/>
</dbReference>
<gene>
    <name evidence="1" type="ORF">HELGO_WM16251</name>
</gene>
<evidence type="ECO:0008006" key="2">
    <source>
        <dbReference type="Google" id="ProtNLM"/>
    </source>
</evidence>
<accession>A0A6S6T549</accession>
<sequence>MIYIKWIAQRIIFLRRNLIEWWKKLVYQKPSQFLLHRFNAHTCPYESMIFYSFFGRVLFNLKEFMALVTNDRVFKKSINLDGMDKEINYDELYKKGSHQYLYPKSPMLNSSSMHISDAYYQKIANSLSLAYEYETKEKDMSREWERISKEFKTLFFDENNKLKRESLENFRGNPKIYNSIFNDQYIYIDKESSYAKNYLYAVDLVSEYHRYATKIDSALLASVSESAAGAYLSVNYRAKKLSDQLLLHMVVVNDIIKNIPQPSGTKEVILDIGTGFGGTARLLSYYRENSTQVLVDLPETLMLTAYYLKYNFPNKKIALLEDIENNLENFSEFILDYDFVIVPPFILDYLDKKSIDLVMNIASLAFMSKEYLDYYLEHIDRVLKDGSYFYSLNTTEDSEWGIGSNNWEFKSNYLTVSHEFNNRFSYPQWLGKKLEK</sequence>
<dbReference type="SUPFAM" id="SSF53335">
    <property type="entry name" value="S-adenosyl-L-methionine-dependent methyltransferases"/>
    <property type="match status" value="1"/>
</dbReference>
<dbReference type="EMBL" id="CACVAR010000208">
    <property type="protein sequence ID" value="CAA6811837.1"/>
    <property type="molecule type" value="Genomic_DNA"/>
</dbReference>
<organism evidence="1">
    <name type="scientific">uncultured Sulfurovum sp</name>
    <dbReference type="NCBI Taxonomy" id="269237"/>
    <lineage>
        <taxon>Bacteria</taxon>
        <taxon>Pseudomonadati</taxon>
        <taxon>Campylobacterota</taxon>
        <taxon>Epsilonproteobacteria</taxon>
        <taxon>Campylobacterales</taxon>
        <taxon>Sulfurovaceae</taxon>
        <taxon>Sulfurovum</taxon>
        <taxon>environmental samples</taxon>
    </lineage>
</organism>